<dbReference type="OrthoDB" id="9135350at2"/>
<protein>
    <submittedName>
        <fullName evidence="8">Monooxygenase MoxC</fullName>
        <ecNumber evidence="8">1.14.-.-</ecNumber>
    </submittedName>
</protein>
<comment type="similarity">
    <text evidence="5">Belongs to the NtaA/SnaA/DszA monooxygenase family.</text>
</comment>
<keyword evidence="9" id="KW-1185">Reference proteome</keyword>
<evidence type="ECO:0000256" key="4">
    <source>
        <dbReference type="ARBA" id="ARBA00023033"/>
    </source>
</evidence>
<name>A0A5S9R7F2_MYCVN</name>
<accession>A0A5S9R7F2</accession>
<dbReference type="Gene3D" id="3.20.20.30">
    <property type="entry name" value="Luciferase-like domain"/>
    <property type="match status" value="1"/>
</dbReference>
<evidence type="ECO:0000256" key="5">
    <source>
        <dbReference type="ARBA" id="ARBA00033748"/>
    </source>
</evidence>
<dbReference type="SUPFAM" id="SSF51679">
    <property type="entry name" value="Bacterial luciferase-like"/>
    <property type="match status" value="1"/>
</dbReference>
<keyword evidence="3 8" id="KW-0560">Oxidoreductase</keyword>
<dbReference type="RefSeq" id="WP_159234068.1">
    <property type="nucleotide sequence ID" value="NZ_CACSIP010000045.1"/>
</dbReference>
<dbReference type="EMBL" id="CACSIP010000045">
    <property type="protein sequence ID" value="CAA0131873.1"/>
    <property type="molecule type" value="Genomic_DNA"/>
</dbReference>
<organism evidence="8 9">
    <name type="scientific">Mycolicibacterium vanbaalenii</name>
    <name type="common">Mycobacterium vanbaalenii</name>
    <dbReference type="NCBI Taxonomy" id="110539"/>
    <lineage>
        <taxon>Bacteria</taxon>
        <taxon>Bacillati</taxon>
        <taxon>Actinomycetota</taxon>
        <taxon>Actinomycetes</taxon>
        <taxon>Mycobacteriales</taxon>
        <taxon>Mycobacteriaceae</taxon>
        <taxon>Mycolicibacterium</taxon>
    </lineage>
</organism>
<sequence>MQATKFHLGWFMNGYRVHGWRDQWIGTHKAEGMLPDFYVDMARSLERACFDYFILEDSSFVPDAWEGRHDFYLENAYAVPKFDPAVLASILTQNTERLGIVTTLAVTEYPPYLLARLMSTMDHVSRGRAGWNMVTASSDRAAQNYGHDAQPDHDVRYDMAEEFTDLVTQLWESWEPGSMVVDQEGMFADPGKVHAVDFEGRFYKSRGPINSARSPQGRPVIVQAGGSEKGRAYASRCADSIIASANTIEQMKEYRDDVRGRAEGHGRKADEVKVLFLVSPILGETHQHAVDRKEQMIADAAADPRFRLAGMGYATDIDFSVFDLDVPIRELADQMVTNGHQSSLASFVRQNLDRTLREVASSSAHGAGQRLEFLGTPAEVAEQMGEVMAEVGGDGFLITQDVLTRRSISEITDGLVPELQKRGLTRDQYRYEMFRDNLLEF</sequence>
<dbReference type="PANTHER" id="PTHR30011">
    <property type="entry name" value="ALKANESULFONATE MONOOXYGENASE-RELATED"/>
    <property type="match status" value="1"/>
</dbReference>
<evidence type="ECO:0000256" key="1">
    <source>
        <dbReference type="ARBA" id="ARBA00022630"/>
    </source>
</evidence>
<gene>
    <name evidence="8" type="primary">moxC_1</name>
    <name evidence="8" type="ORF">AELLOGFF_01497</name>
</gene>
<evidence type="ECO:0000256" key="6">
    <source>
        <dbReference type="PIRSR" id="PIRSR000337-1"/>
    </source>
</evidence>
<dbReference type="InterPro" id="IPR016215">
    <property type="entry name" value="NTA_MOA"/>
</dbReference>
<feature type="domain" description="Luciferase-like" evidence="7">
    <location>
        <begin position="33"/>
        <end position="394"/>
    </location>
</feature>
<dbReference type="GO" id="GO:0016705">
    <property type="term" value="F:oxidoreductase activity, acting on paired donors, with incorporation or reduction of molecular oxygen"/>
    <property type="evidence" value="ECO:0007669"/>
    <property type="project" value="InterPro"/>
</dbReference>
<dbReference type="InterPro" id="IPR036661">
    <property type="entry name" value="Luciferase-like_sf"/>
</dbReference>
<dbReference type="EC" id="1.14.-.-" evidence="8"/>
<feature type="binding site" evidence="6">
    <location>
        <position position="57"/>
    </location>
    <ligand>
        <name>FMN</name>
        <dbReference type="ChEBI" id="CHEBI:58210"/>
    </ligand>
</feature>
<evidence type="ECO:0000259" key="7">
    <source>
        <dbReference type="Pfam" id="PF00296"/>
    </source>
</evidence>
<dbReference type="InterPro" id="IPR011251">
    <property type="entry name" value="Luciferase-like_dom"/>
</dbReference>
<keyword evidence="2 6" id="KW-0288">FMN</keyword>
<dbReference type="InterPro" id="IPR051260">
    <property type="entry name" value="Diverse_substr_monoxygenases"/>
</dbReference>
<feature type="binding site" evidence="6">
    <location>
        <position position="227"/>
    </location>
    <ligand>
        <name>FMN</name>
        <dbReference type="ChEBI" id="CHEBI:58210"/>
    </ligand>
</feature>
<proteinExistence type="inferred from homology"/>
<dbReference type="PANTHER" id="PTHR30011:SF16">
    <property type="entry name" value="C2H2 FINGER DOMAIN TRANSCRIPTION FACTOR (EUROFUNG)-RELATED"/>
    <property type="match status" value="1"/>
</dbReference>
<dbReference type="Proteomes" id="UP000430146">
    <property type="component" value="Unassembled WGS sequence"/>
</dbReference>
<dbReference type="Pfam" id="PF00296">
    <property type="entry name" value="Bac_luciferase"/>
    <property type="match status" value="1"/>
</dbReference>
<feature type="binding site" evidence="6">
    <location>
        <position position="153"/>
    </location>
    <ligand>
        <name>FMN</name>
        <dbReference type="ChEBI" id="CHEBI:58210"/>
    </ligand>
</feature>
<dbReference type="GO" id="GO:0004497">
    <property type="term" value="F:monooxygenase activity"/>
    <property type="evidence" value="ECO:0007669"/>
    <property type="project" value="UniProtKB-KW"/>
</dbReference>
<evidence type="ECO:0000256" key="2">
    <source>
        <dbReference type="ARBA" id="ARBA00022643"/>
    </source>
</evidence>
<evidence type="ECO:0000256" key="3">
    <source>
        <dbReference type="ARBA" id="ARBA00023002"/>
    </source>
</evidence>
<keyword evidence="4 8" id="KW-0503">Monooxygenase</keyword>
<feature type="binding site" evidence="6">
    <location>
        <position position="157"/>
    </location>
    <ligand>
        <name>FMN</name>
        <dbReference type="ChEBI" id="CHEBI:58210"/>
    </ligand>
</feature>
<evidence type="ECO:0000313" key="8">
    <source>
        <dbReference type="EMBL" id="CAA0131873.1"/>
    </source>
</evidence>
<reference evidence="8 9" key="1">
    <citation type="submission" date="2019-11" db="EMBL/GenBank/DDBJ databases">
        <authorList>
            <person name="Holert J."/>
        </authorList>
    </citation>
    <scope>NUCLEOTIDE SEQUENCE [LARGE SCALE GENOMIC DNA]</scope>
    <source>
        <strain evidence="8">BC8_1</strain>
    </source>
</reference>
<keyword evidence="1 6" id="KW-0285">Flavoprotein</keyword>
<feature type="binding site" evidence="6">
    <location>
        <position position="103"/>
    </location>
    <ligand>
        <name>FMN</name>
        <dbReference type="ChEBI" id="CHEBI:58210"/>
    </ligand>
</feature>
<dbReference type="PIRSF" id="PIRSF000337">
    <property type="entry name" value="NTA_MOA"/>
    <property type="match status" value="1"/>
</dbReference>
<evidence type="ECO:0000313" key="9">
    <source>
        <dbReference type="Proteomes" id="UP000430146"/>
    </source>
</evidence>
<dbReference type="AlphaFoldDB" id="A0A5S9R7F2"/>
<dbReference type="NCBIfam" id="TIGR03860">
    <property type="entry name" value="FMN_nitrolo"/>
    <property type="match status" value="1"/>
</dbReference>